<dbReference type="EMBL" id="PFBK01000003">
    <property type="protein sequence ID" value="PIR84034.1"/>
    <property type="molecule type" value="Genomic_DNA"/>
</dbReference>
<gene>
    <name evidence="2" type="ORF">COU18_01350</name>
</gene>
<evidence type="ECO:0000313" key="3">
    <source>
        <dbReference type="Proteomes" id="UP000231192"/>
    </source>
</evidence>
<dbReference type="Proteomes" id="UP000231192">
    <property type="component" value="Unassembled WGS sequence"/>
</dbReference>
<comment type="caution">
    <text evidence="2">The sequence shown here is derived from an EMBL/GenBank/DDBJ whole genome shotgun (WGS) entry which is preliminary data.</text>
</comment>
<name>A0A2H0UC73_9BACT</name>
<accession>A0A2H0UC73</accession>
<reference evidence="3" key="1">
    <citation type="submission" date="2017-09" db="EMBL/GenBank/DDBJ databases">
        <title>Depth-based differentiation of microbial function through sediment-hosted aquifers and enrichment of novel symbionts in the deep terrestrial subsurface.</title>
        <authorList>
            <person name="Probst A.J."/>
            <person name="Ladd B."/>
            <person name="Jarett J.K."/>
            <person name="Geller-Mcgrath D.E."/>
            <person name="Sieber C.M.K."/>
            <person name="Emerson J.B."/>
            <person name="Anantharaman K."/>
            <person name="Thomas B.C."/>
            <person name="Malmstrom R."/>
            <person name="Stieglmeier M."/>
            <person name="Klingl A."/>
            <person name="Woyke T."/>
            <person name="Ryan C.M."/>
            <person name="Banfield J.F."/>
        </authorList>
    </citation>
    <scope>NUCLEOTIDE SEQUENCE [LARGE SCALE GENOMIC DNA]</scope>
</reference>
<dbReference type="AlphaFoldDB" id="A0A2H0UC73"/>
<sequence length="150" mass="15940">MTEQASKTPENRYETDRQLRAANDKVANVRSSRVKWSGASLIVGIVGTVIVGFSFMGWSGPGSTEEQAVARADAEVGALLAPFCVEKAQADESAAKLAEVAAISQPNRQLTAIMNSSWVVVEGFELSNARKRALAEACQQSLFPPPVSAS</sequence>
<organism evidence="2 3">
    <name type="scientific">Candidatus Kaiserbacteria bacterium CG10_big_fil_rev_8_21_14_0_10_51_14</name>
    <dbReference type="NCBI Taxonomy" id="1974610"/>
    <lineage>
        <taxon>Bacteria</taxon>
        <taxon>Candidatus Kaiseribacteriota</taxon>
    </lineage>
</organism>
<evidence type="ECO:0000256" key="1">
    <source>
        <dbReference type="SAM" id="Phobius"/>
    </source>
</evidence>
<feature type="transmembrane region" description="Helical" evidence="1">
    <location>
        <begin position="39"/>
        <end position="58"/>
    </location>
</feature>
<evidence type="ECO:0000313" key="2">
    <source>
        <dbReference type="EMBL" id="PIR84034.1"/>
    </source>
</evidence>
<keyword evidence="1" id="KW-1133">Transmembrane helix</keyword>
<proteinExistence type="predicted"/>
<keyword evidence="1" id="KW-0472">Membrane</keyword>
<keyword evidence="1" id="KW-0812">Transmembrane</keyword>
<protein>
    <submittedName>
        <fullName evidence="2">Uncharacterized protein</fullName>
    </submittedName>
</protein>